<keyword evidence="7" id="KW-0653">Protein transport</keyword>
<comment type="caution">
    <text evidence="11">The sequence shown here is derived from an EMBL/GenBank/DDBJ whole genome shotgun (WGS) entry which is preliminary data.</text>
</comment>
<gene>
    <name evidence="11" type="ORF">Acr_29g0011660</name>
</gene>
<evidence type="ECO:0000256" key="8">
    <source>
        <dbReference type="ARBA" id="ARBA00022989"/>
    </source>
</evidence>
<dbReference type="InterPro" id="IPR011990">
    <property type="entry name" value="TPR-like_helical_dom_sf"/>
</dbReference>
<dbReference type="Pfam" id="PF06552">
    <property type="entry name" value="TOM20_plant"/>
    <property type="match status" value="1"/>
</dbReference>
<reference evidence="11 12" key="1">
    <citation type="submission" date="2019-07" db="EMBL/GenBank/DDBJ databases">
        <title>De Novo Assembly of kiwifruit Actinidia rufa.</title>
        <authorList>
            <person name="Sugita-Konishi S."/>
            <person name="Sato K."/>
            <person name="Mori E."/>
            <person name="Abe Y."/>
            <person name="Kisaki G."/>
            <person name="Hamano K."/>
            <person name="Suezawa K."/>
            <person name="Otani M."/>
            <person name="Fukuda T."/>
            <person name="Manabe T."/>
            <person name="Gomi K."/>
            <person name="Tabuchi M."/>
            <person name="Akimitsu K."/>
            <person name="Kataoka I."/>
        </authorList>
    </citation>
    <scope>NUCLEOTIDE SEQUENCE [LARGE SCALE GENOMIC DNA]</scope>
    <source>
        <strain evidence="12">cv. Fuchu</strain>
    </source>
</reference>
<evidence type="ECO:0000256" key="4">
    <source>
        <dbReference type="ARBA" id="ARBA00022448"/>
    </source>
</evidence>
<evidence type="ECO:0000313" key="12">
    <source>
        <dbReference type="Proteomes" id="UP000585474"/>
    </source>
</evidence>
<proteinExistence type="inferred from homology"/>
<dbReference type="GO" id="GO:0005742">
    <property type="term" value="C:mitochondrial outer membrane translocase complex"/>
    <property type="evidence" value="ECO:0007669"/>
    <property type="project" value="InterPro"/>
</dbReference>
<dbReference type="InterPro" id="IPR001030">
    <property type="entry name" value="Acoase/IPM_deHydtase_lsu_aba"/>
</dbReference>
<keyword evidence="9" id="KW-0496">Mitochondrion</keyword>
<keyword evidence="4" id="KW-0813">Transport</keyword>
<protein>
    <submittedName>
        <fullName evidence="11">Aconitase 2</fullName>
    </submittedName>
</protein>
<keyword evidence="10" id="KW-0472">Membrane</keyword>
<dbReference type="Proteomes" id="UP000585474">
    <property type="component" value="Unassembled WGS sequence"/>
</dbReference>
<dbReference type="InterPro" id="IPR010547">
    <property type="entry name" value="TOM20_imprt_rcpt"/>
</dbReference>
<name>A0A7J0HGJ7_9ERIC</name>
<evidence type="ECO:0000256" key="10">
    <source>
        <dbReference type="ARBA" id="ARBA00023136"/>
    </source>
</evidence>
<evidence type="ECO:0000256" key="6">
    <source>
        <dbReference type="ARBA" id="ARBA00022787"/>
    </source>
</evidence>
<keyword evidence="12" id="KW-1185">Reference proteome</keyword>
<keyword evidence="5" id="KW-0812">Transmembrane</keyword>
<comment type="function">
    <text evidence="1">Central component of the receptor complex responsible for the recognition and translocation of cytosolically synthesized mitochondrial preproteins. Together with TOM22 functions as the transit peptide receptor at the surface of the mitochondrion outer membrane and facilitates the movement of preproteins into the translocation pore.</text>
</comment>
<dbReference type="OrthoDB" id="1056333at2759"/>
<evidence type="ECO:0000313" key="11">
    <source>
        <dbReference type="EMBL" id="GFZ22004.1"/>
    </source>
</evidence>
<accession>A0A7J0HGJ7</accession>
<dbReference type="AlphaFoldDB" id="A0A7J0HGJ7"/>
<comment type="similarity">
    <text evidence="3">Belongs to the Tom20 family.</text>
</comment>
<dbReference type="EMBL" id="BJWL01000029">
    <property type="protein sequence ID" value="GFZ22004.1"/>
    <property type="molecule type" value="Genomic_DNA"/>
</dbReference>
<keyword evidence="6" id="KW-1000">Mitochondrion outer membrane</keyword>
<dbReference type="GO" id="GO:0015031">
    <property type="term" value="P:protein transport"/>
    <property type="evidence" value="ECO:0007669"/>
    <property type="project" value="UniProtKB-KW"/>
</dbReference>
<dbReference type="PRINTS" id="PR00415">
    <property type="entry name" value="ACONITASE"/>
</dbReference>
<dbReference type="SUPFAM" id="SSF48452">
    <property type="entry name" value="TPR-like"/>
    <property type="match status" value="1"/>
</dbReference>
<dbReference type="PANTHER" id="PTHR32409:SF3">
    <property type="entry name" value="MITOCHONDRIAL IMPORT RECEPTOR SUBUNIT TOM20-1-RELATED"/>
    <property type="match status" value="1"/>
</dbReference>
<keyword evidence="8" id="KW-1133">Transmembrane helix</keyword>
<dbReference type="GO" id="GO:0045040">
    <property type="term" value="P:protein insertion into mitochondrial outer membrane"/>
    <property type="evidence" value="ECO:0007669"/>
    <property type="project" value="InterPro"/>
</dbReference>
<evidence type="ECO:0000256" key="1">
    <source>
        <dbReference type="ARBA" id="ARBA00003450"/>
    </source>
</evidence>
<evidence type="ECO:0000256" key="7">
    <source>
        <dbReference type="ARBA" id="ARBA00022927"/>
    </source>
</evidence>
<sequence>MQIASPSVSSSSSSSQSCEGSVPIFSLSRISLSSQFSRSLVEYRSLSPSSAFRSLRSSLPQWSHGVDWWSPVSLRAQFRAVGPVIQRFERKTLLWDFTGVPAVVDLAYGILYPDSVDGSDSHTTMIDGLGVAGWGVGGIEAEAAMLGQNLTRWGGALLELSQFHNVNKSKEMLQDAILKLEEALMINSKKHDALWCLGNAHTSYAFLTLDQDEARVYFGKAALSSTIEELADQGTEQSSPPLLEMSKAASSHQMFTTTTLSLPKLSSVGDLTVGTRVEAGVVHATPREAALPMETGGIRFRFLSVGALY</sequence>
<evidence type="ECO:0000256" key="2">
    <source>
        <dbReference type="ARBA" id="ARBA00004572"/>
    </source>
</evidence>
<evidence type="ECO:0000256" key="3">
    <source>
        <dbReference type="ARBA" id="ARBA00005792"/>
    </source>
</evidence>
<evidence type="ECO:0000256" key="5">
    <source>
        <dbReference type="ARBA" id="ARBA00022692"/>
    </source>
</evidence>
<dbReference type="PANTHER" id="PTHR32409">
    <property type="entry name" value="MITOCHONDRIAL IMPORT RECEPTOR SUBUNIT TOM20-1-RELATED"/>
    <property type="match status" value="1"/>
</dbReference>
<comment type="subcellular location">
    <subcellularLocation>
        <location evidence="2">Mitochondrion outer membrane</location>
        <topology evidence="2">Single-pass membrane protein</topology>
    </subcellularLocation>
</comment>
<organism evidence="11 12">
    <name type="scientific">Actinidia rufa</name>
    <dbReference type="NCBI Taxonomy" id="165716"/>
    <lineage>
        <taxon>Eukaryota</taxon>
        <taxon>Viridiplantae</taxon>
        <taxon>Streptophyta</taxon>
        <taxon>Embryophyta</taxon>
        <taxon>Tracheophyta</taxon>
        <taxon>Spermatophyta</taxon>
        <taxon>Magnoliopsida</taxon>
        <taxon>eudicotyledons</taxon>
        <taxon>Gunneridae</taxon>
        <taxon>Pentapetalae</taxon>
        <taxon>asterids</taxon>
        <taxon>Ericales</taxon>
        <taxon>Actinidiaceae</taxon>
        <taxon>Actinidia</taxon>
    </lineage>
</organism>
<dbReference type="Gene3D" id="1.25.40.10">
    <property type="entry name" value="Tetratricopeptide repeat domain"/>
    <property type="match status" value="1"/>
</dbReference>
<dbReference type="InterPro" id="IPR036008">
    <property type="entry name" value="Aconitase_4Fe-4S_dom"/>
</dbReference>
<evidence type="ECO:0000256" key="9">
    <source>
        <dbReference type="ARBA" id="ARBA00023128"/>
    </source>
</evidence>
<dbReference type="SUPFAM" id="SSF53732">
    <property type="entry name" value="Aconitase iron-sulfur domain"/>
    <property type="match status" value="1"/>
</dbReference>